<name>A0A0K0D702_ANGCA</name>
<organism evidence="1 2">
    <name type="scientific">Angiostrongylus cantonensis</name>
    <name type="common">Rat lungworm</name>
    <dbReference type="NCBI Taxonomy" id="6313"/>
    <lineage>
        <taxon>Eukaryota</taxon>
        <taxon>Metazoa</taxon>
        <taxon>Ecdysozoa</taxon>
        <taxon>Nematoda</taxon>
        <taxon>Chromadorea</taxon>
        <taxon>Rhabditida</taxon>
        <taxon>Rhabditina</taxon>
        <taxon>Rhabditomorpha</taxon>
        <taxon>Strongyloidea</taxon>
        <taxon>Metastrongylidae</taxon>
        <taxon>Angiostrongylus</taxon>
    </lineage>
</organism>
<dbReference type="WBParaSite" id="ACAC_0000584701-mRNA-1">
    <property type="protein sequence ID" value="ACAC_0000584701-mRNA-1"/>
    <property type="gene ID" value="ACAC_0000584701"/>
</dbReference>
<dbReference type="Proteomes" id="UP000035642">
    <property type="component" value="Unassembled WGS sequence"/>
</dbReference>
<proteinExistence type="predicted"/>
<dbReference type="AlphaFoldDB" id="A0A0K0D702"/>
<sequence length="155" mass="17647">MPVAMREVLTVMFLQNELICFSAYELEVTRDSCPFVITLCKSLKTWQRLPMVLRETIGSRSLGYRLHFVHSVLLDTSLTLLIPRTVQDTADGMCMAAKYIIKVLKALRELELTARIRSTLPSMSCVIEAVKLTVWICTSLHEELLPLCIFPCLQL</sequence>
<reference evidence="2" key="2">
    <citation type="submission" date="2017-02" db="UniProtKB">
        <authorList>
            <consortium name="WormBaseParasite"/>
        </authorList>
    </citation>
    <scope>IDENTIFICATION</scope>
</reference>
<reference evidence="1" key="1">
    <citation type="submission" date="2012-09" db="EMBL/GenBank/DDBJ databases">
        <authorList>
            <person name="Martin A.A."/>
        </authorList>
    </citation>
    <scope>NUCLEOTIDE SEQUENCE</scope>
</reference>
<evidence type="ECO:0000313" key="2">
    <source>
        <dbReference type="WBParaSite" id="ACAC_0000584701-mRNA-1"/>
    </source>
</evidence>
<protein>
    <submittedName>
        <fullName evidence="2">Secreted protein</fullName>
    </submittedName>
</protein>
<evidence type="ECO:0000313" key="1">
    <source>
        <dbReference type="Proteomes" id="UP000035642"/>
    </source>
</evidence>
<accession>A0A0K0D702</accession>
<keyword evidence="1" id="KW-1185">Reference proteome</keyword>